<evidence type="ECO:0000313" key="4">
    <source>
        <dbReference type="Proteomes" id="UP000197679"/>
    </source>
</evidence>
<dbReference type="Proteomes" id="UP000197679">
    <property type="component" value="Chromosome"/>
</dbReference>
<dbReference type="InterPro" id="IPR036380">
    <property type="entry name" value="Isochorismatase-like_sf"/>
</dbReference>
<keyword evidence="4" id="KW-1185">Reference proteome</keyword>
<accession>A0A218NMS3</accession>
<proteinExistence type="predicted"/>
<dbReference type="Gene3D" id="3.40.50.850">
    <property type="entry name" value="Isochorismatase-like"/>
    <property type="match status" value="1"/>
</dbReference>
<gene>
    <name evidence="3" type="ORF">Mia14_0433</name>
</gene>
<protein>
    <submittedName>
        <fullName evidence="3">Isochorismatase family hydrolase</fullName>
    </submittedName>
</protein>
<dbReference type="SUPFAM" id="SSF52499">
    <property type="entry name" value="Isochorismatase-like hydrolases"/>
    <property type="match status" value="1"/>
</dbReference>
<evidence type="ECO:0000313" key="3">
    <source>
        <dbReference type="EMBL" id="ASI13751.1"/>
    </source>
</evidence>
<dbReference type="OrthoDB" id="9194at2157"/>
<dbReference type="EMBL" id="CP019964">
    <property type="protein sequence ID" value="ASI13751.1"/>
    <property type="molecule type" value="Genomic_DNA"/>
</dbReference>
<dbReference type="AlphaFoldDB" id="A0A218NMS3"/>
<sequence length="169" mass="18764">MGKALLVIDMQEGFRHKASEAIIDKIAELVKGFDGKVVFTLFVDEPGSMFDTELHWPKFQSKDMQKLLKELEPVAKGKLEAEHKGYTVLTDGLSRMLKENGIDTVYLSGVYTDVCVVKATMDLFDKGFKTKVVADACASLHGDNNHKYAIDSLKHIIGRGNVIETSEVN</sequence>
<dbReference type="RefSeq" id="WP_088819942.1">
    <property type="nucleotide sequence ID" value="NZ_CP019964.1"/>
</dbReference>
<dbReference type="KEGG" id="marh:Mia14_0433"/>
<dbReference type="InterPro" id="IPR050272">
    <property type="entry name" value="Isochorismatase-like_hydrls"/>
</dbReference>
<dbReference type="GeneID" id="33313988"/>
<dbReference type="CDD" id="cd00431">
    <property type="entry name" value="cysteine_hydrolases"/>
    <property type="match status" value="1"/>
</dbReference>
<evidence type="ECO:0000256" key="1">
    <source>
        <dbReference type="ARBA" id="ARBA00022801"/>
    </source>
</evidence>
<feature type="domain" description="Isochorismatase-like" evidence="2">
    <location>
        <begin position="4"/>
        <end position="157"/>
    </location>
</feature>
<dbReference type="PANTHER" id="PTHR43540:SF6">
    <property type="entry name" value="ISOCHORISMATASE-LIKE DOMAIN-CONTAINING PROTEIN"/>
    <property type="match status" value="1"/>
</dbReference>
<dbReference type="GO" id="GO:0016787">
    <property type="term" value="F:hydrolase activity"/>
    <property type="evidence" value="ECO:0007669"/>
    <property type="project" value="UniProtKB-KW"/>
</dbReference>
<name>A0A218NMS3_9ARCH</name>
<evidence type="ECO:0000259" key="2">
    <source>
        <dbReference type="Pfam" id="PF00857"/>
    </source>
</evidence>
<dbReference type="InterPro" id="IPR000868">
    <property type="entry name" value="Isochorismatase-like_dom"/>
</dbReference>
<dbReference type="PANTHER" id="PTHR43540">
    <property type="entry name" value="PEROXYUREIDOACRYLATE/UREIDOACRYLATE AMIDOHYDROLASE-RELATED"/>
    <property type="match status" value="1"/>
</dbReference>
<reference evidence="3 4" key="1">
    <citation type="journal article" date="2017" name="Nat. Commun.">
        <title>'ARMAN' archaea depend on association with euryarchaeal host in culture and in situ.</title>
        <authorList>
            <person name="Golyshina O."/>
            <person name="Toshchakov S."/>
            <person name="Makarova K."/>
            <person name="Gavrilov S."/>
            <person name="Korzhenkov A."/>
            <person name="La Cono V."/>
            <person name="Arcadi E."/>
            <person name="Nechitaylo T."/>
            <person name="Ferrer M."/>
            <person name="Kublanov I."/>
            <person name="Wolf Y."/>
            <person name="Yakimov M."/>
            <person name="Golyshin P."/>
            <person name="Slesarev A."/>
            <person name="Kozyavkin S."/>
        </authorList>
    </citation>
    <scope>NUCLEOTIDE SEQUENCE [LARGE SCALE GENOMIC DNA]</scope>
    <source>
        <strain evidence="3 4">Mia14</strain>
    </source>
</reference>
<dbReference type="Pfam" id="PF00857">
    <property type="entry name" value="Isochorismatase"/>
    <property type="match status" value="1"/>
</dbReference>
<keyword evidence="1 3" id="KW-0378">Hydrolase</keyword>
<organism evidence="3 4">
    <name type="scientific">Candidatus Mancarchaeum acidiphilum</name>
    <dbReference type="NCBI Taxonomy" id="1920749"/>
    <lineage>
        <taxon>Archaea</taxon>
        <taxon>Candidatus Micrarchaeota</taxon>
        <taxon>Candidatus Mancarchaeum</taxon>
    </lineage>
</organism>